<dbReference type="AlphaFoldDB" id="A0A0Q9XUB0"/>
<dbReference type="Proteomes" id="UP000053881">
    <property type="component" value="Unassembled WGS sequence"/>
</dbReference>
<dbReference type="PANTHER" id="PTHR34220">
    <property type="entry name" value="SENSOR HISTIDINE KINASE YPDA"/>
    <property type="match status" value="1"/>
</dbReference>
<dbReference type="Pfam" id="PF06580">
    <property type="entry name" value="His_kinase"/>
    <property type="match status" value="1"/>
</dbReference>
<evidence type="ECO:0000259" key="2">
    <source>
        <dbReference type="Pfam" id="PF06580"/>
    </source>
</evidence>
<feature type="domain" description="Signal transduction histidine kinase internal region" evidence="2">
    <location>
        <begin position="35"/>
        <end position="110"/>
    </location>
</feature>
<protein>
    <submittedName>
        <fullName evidence="3">Uncharacterized protein</fullName>
    </submittedName>
</protein>
<accession>A0A0Q9XUB0</accession>
<dbReference type="PATRIC" id="fig|217031.4.peg.4473"/>
<gene>
    <name evidence="3" type="ORF">ACA29_13395</name>
</gene>
<comment type="caution">
    <text evidence="3">The sequence shown here is derived from an EMBL/GenBank/DDBJ whole genome shotgun (WGS) entry which is preliminary data.</text>
</comment>
<dbReference type="Pfam" id="PF02518">
    <property type="entry name" value="HATPase_c"/>
    <property type="match status" value="1"/>
</dbReference>
<feature type="domain" description="Histidine kinase/HSP90-like ATPase" evidence="1">
    <location>
        <begin position="132"/>
        <end position="229"/>
    </location>
</feature>
<dbReference type="InterPro" id="IPR050640">
    <property type="entry name" value="Bact_2-comp_sensor_kinase"/>
</dbReference>
<evidence type="ECO:0000313" key="4">
    <source>
        <dbReference type="Proteomes" id="UP000053881"/>
    </source>
</evidence>
<sequence>MNFNLWFPVLIDMSQQLETLIEEVYKEKIRYQEVHLKQLQFQINPHFLYNCLFIIKNMAKLKQYEGIEAMSLHLGNYYRYMTKIDDKKVTLREELEFVKNYLDIHVIRLQRLNYEINVVEEMNNLYIPRLLIQPIVENALEHGIKANKEGEILLTGRIIDGLNHISIEDSGMGLSEEELEKLQQKINTSISSQDGQGTWNVHQRLTFHFGEDSGLIFSKSSMGGLKVTIRWR</sequence>
<evidence type="ECO:0000313" key="3">
    <source>
        <dbReference type="EMBL" id="KRG11893.1"/>
    </source>
</evidence>
<evidence type="ECO:0000259" key="1">
    <source>
        <dbReference type="Pfam" id="PF02518"/>
    </source>
</evidence>
<dbReference type="InterPro" id="IPR036890">
    <property type="entry name" value="HATPase_C_sf"/>
</dbReference>
<dbReference type="InterPro" id="IPR003594">
    <property type="entry name" value="HATPase_dom"/>
</dbReference>
<dbReference type="Gene3D" id="3.30.565.10">
    <property type="entry name" value="Histidine kinase-like ATPase, C-terminal domain"/>
    <property type="match status" value="1"/>
</dbReference>
<dbReference type="EMBL" id="LGPB01000107">
    <property type="protein sequence ID" value="KRG11893.1"/>
    <property type="molecule type" value="Genomic_DNA"/>
</dbReference>
<reference evidence="3 4" key="1">
    <citation type="submission" date="2015-06" db="EMBL/GenBank/DDBJ databases">
        <title>Genome sequencing project of Bacillus galactosidilyticus PL133.</title>
        <authorList>
            <person name="Gaiero J."/>
            <person name="Nicol R."/>
            <person name="Habash M."/>
        </authorList>
    </citation>
    <scope>NUCLEOTIDE SEQUENCE [LARGE SCALE GENOMIC DNA]</scope>
    <source>
        <strain evidence="3 4">PL133</strain>
    </source>
</reference>
<dbReference type="PANTHER" id="PTHR34220:SF7">
    <property type="entry name" value="SENSOR HISTIDINE KINASE YPDA"/>
    <property type="match status" value="1"/>
</dbReference>
<proteinExistence type="predicted"/>
<dbReference type="SUPFAM" id="SSF55874">
    <property type="entry name" value="ATPase domain of HSP90 chaperone/DNA topoisomerase II/histidine kinase"/>
    <property type="match status" value="1"/>
</dbReference>
<name>A0A0Q9XUB0_9BACI</name>
<dbReference type="GO" id="GO:0000155">
    <property type="term" value="F:phosphorelay sensor kinase activity"/>
    <property type="evidence" value="ECO:0007669"/>
    <property type="project" value="InterPro"/>
</dbReference>
<dbReference type="InterPro" id="IPR010559">
    <property type="entry name" value="Sig_transdc_His_kin_internal"/>
</dbReference>
<organism evidence="3 4">
    <name type="scientific">Lederbergia galactosidilytica</name>
    <dbReference type="NCBI Taxonomy" id="217031"/>
    <lineage>
        <taxon>Bacteria</taxon>
        <taxon>Bacillati</taxon>
        <taxon>Bacillota</taxon>
        <taxon>Bacilli</taxon>
        <taxon>Bacillales</taxon>
        <taxon>Bacillaceae</taxon>
        <taxon>Lederbergia</taxon>
    </lineage>
</organism>
<dbReference type="GO" id="GO:0016020">
    <property type="term" value="C:membrane"/>
    <property type="evidence" value="ECO:0007669"/>
    <property type="project" value="InterPro"/>
</dbReference>